<dbReference type="EnsemblMetazoa" id="GBRI005210-RA">
    <property type="protein sequence ID" value="GBRI005210-PA"/>
    <property type="gene ID" value="GBRI005210"/>
</dbReference>
<evidence type="ECO:0000313" key="5">
    <source>
        <dbReference type="Proteomes" id="UP000091820"/>
    </source>
</evidence>
<dbReference type="Proteomes" id="UP000091820">
    <property type="component" value="Unassembled WGS sequence"/>
</dbReference>
<proteinExistence type="predicted"/>
<evidence type="ECO:0000256" key="1">
    <source>
        <dbReference type="ARBA" id="ARBA00022737"/>
    </source>
</evidence>
<dbReference type="VEuPathDB" id="VectorBase:GBRI005210"/>
<evidence type="ECO:0000256" key="3">
    <source>
        <dbReference type="PROSITE-ProRule" id="PRU00023"/>
    </source>
</evidence>
<evidence type="ECO:0000256" key="2">
    <source>
        <dbReference type="ARBA" id="ARBA00023043"/>
    </source>
</evidence>
<keyword evidence="2 3" id="KW-0040">ANK repeat</keyword>
<dbReference type="GO" id="GO:0005829">
    <property type="term" value="C:cytosol"/>
    <property type="evidence" value="ECO:0007669"/>
    <property type="project" value="TreeGrafter"/>
</dbReference>
<feature type="repeat" description="ANK" evidence="3">
    <location>
        <begin position="33"/>
        <end position="65"/>
    </location>
</feature>
<reference evidence="4" key="2">
    <citation type="submission" date="2020-05" db="UniProtKB">
        <authorList>
            <consortium name="EnsemblMetazoa"/>
        </authorList>
    </citation>
    <scope>IDENTIFICATION</scope>
    <source>
        <strain evidence="4">IAEA</strain>
    </source>
</reference>
<keyword evidence="5" id="KW-1185">Reference proteome</keyword>
<dbReference type="SMART" id="SM00248">
    <property type="entry name" value="ANK"/>
    <property type="match status" value="1"/>
</dbReference>
<name>A0A1A9W3M3_9MUSC</name>
<organism evidence="4 5">
    <name type="scientific">Glossina brevipalpis</name>
    <dbReference type="NCBI Taxonomy" id="37001"/>
    <lineage>
        <taxon>Eukaryota</taxon>
        <taxon>Metazoa</taxon>
        <taxon>Ecdysozoa</taxon>
        <taxon>Arthropoda</taxon>
        <taxon>Hexapoda</taxon>
        <taxon>Insecta</taxon>
        <taxon>Pterygota</taxon>
        <taxon>Neoptera</taxon>
        <taxon>Endopterygota</taxon>
        <taxon>Diptera</taxon>
        <taxon>Brachycera</taxon>
        <taxon>Muscomorpha</taxon>
        <taxon>Hippoboscoidea</taxon>
        <taxon>Glossinidae</taxon>
        <taxon>Glossina</taxon>
    </lineage>
</organism>
<accession>A0A1A9W3M3</accession>
<dbReference type="AlphaFoldDB" id="A0A1A9W3M3"/>
<keyword evidence="1" id="KW-0677">Repeat</keyword>
<sequence>MITMRSGVENSLSGTLILEGTIRSPSINGQDVNGYTPLHHACLNGHYEIVRLLMIHDAAIDVNDIRGSTPLYLASWTLRNNEAFAFASRTTG</sequence>
<reference evidence="5" key="1">
    <citation type="submission" date="2014-03" db="EMBL/GenBank/DDBJ databases">
        <authorList>
            <person name="Aksoy S."/>
            <person name="Warren W."/>
            <person name="Wilson R.K."/>
        </authorList>
    </citation>
    <scope>NUCLEOTIDE SEQUENCE [LARGE SCALE GENOMIC DNA]</scope>
    <source>
        <strain evidence="5">IAEA</strain>
    </source>
</reference>
<dbReference type="PROSITE" id="PS50297">
    <property type="entry name" value="ANK_REP_REGION"/>
    <property type="match status" value="1"/>
</dbReference>
<dbReference type="STRING" id="37001.A0A1A9W3M3"/>
<dbReference type="InterPro" id="IPR033635">
    <property type="entry name" value="ANKS1/Caskin"/>
</dbReference>
<evidence type="ECO:0000313" key="4">
    <source>
        <dbReference type="EnsemblMetazoa" id="GBRI005210-PA"/>
    </source>
</evidence>
<dbReference type="PANTHER" id="PTHR24174:SF1">
    <property type="entry name" value="IP14385P"/>
    <property type="match status" value="1"/>
</dbReference>
<dbReference type="InterPro" id="IPR002110">
    <property type="entry name" value="Ankyrin_rpt"/>
</dbReference>
<dbReference type="Gene3D" id="1.25.40.20">
    <property type="entry name" value="Ankyrin repeat-containing domain"/>
    <property type="match status" value="1"/>
</dbReference>
<dbReference type="InterPro" id="IPR036770">
    <property type="entry name" value="Ankyrin_rpt-contain_sf"/>
</dbReference>
<dbReference type="Pfam" id="PF12796">
    <property type="entry name" value="Ank_2"/>
    <property type="match status" value="1"/>
</dbReference>
<dbReference type="PROSITE" id="PS50088">
    <property type="entry name" value="ANK_REPEAT"/>
    <property type="match status" value="1"/>
</dbReference>
<dbReference type="PANTHER" id="PTHR24174">
    <property type="entry name" value="ANKYRIN REPEAT AND STERILE ALPHA MOTIF DOMAIN-CONTAINING PROTEIN 1"/>
    <property type="match status" value="1"/>
</dbReference>
<protein>
    <submittedName>
        <fullName evidence="4">Uncharacterized protein</fullName>
    </submittedName>
</protein>
<dbReference type="SUPFAM" id="SSF48403">
    <property type="entry name" value="Ankyrin repeat"/>
    <property type="match status" value="1"/>
</dbReference>